<evidence type="ECO:0000256" key="1">
    <source>
        <dbReference type="SAM" id="SignalP"/>
    </source>
</evidence>
<protein>
    <recommendedName>
        <fullName evidence="4">Serine protease</fullName>
    </recommendedName>
</protein>
<accession>A0ABW4ZB85</accession>
<sequence length="260" mass="27285">MMKPTQLMKLSAAGLVCGFGSMTAFADIKSDAKEVFENNQSSVLTVKGLMKVEVSMNGQVAQTKDVPITSQAVVVDKGLLLVSYRTIMPEVGTNVGQQPGIKIDTNMQELKVVDASGDEFDAKLVLHDEALDLAYLAIDPKGENAGDFSAPIVDLSKGASLSQLDDVVLVNRHGESLRYVAGVSVKQVSAVIEKPRKSYVCSGVRPGAAVFGANGDFVGLGVVKKGGGSGQAATVVLPSKYAQKLLGQAKEKRDGLSKEA</sequence>
<dbReference type="EMBL" id="JBHUJB010000040">
    <property type="protein sequence ID" value="MFD2159244.1"/>
    <property type="molecule type" value="Genomic_DNA"/>
</dbReference>
<proteinExistence type="predicted"/>
<evidence type="ECO:0000313" key="2">
    <source>
        <dbReference type="EMBL" id="MFD2159244.1"/>
    </source>
</evidence>
<dbReference type="RefSeq" id="WP_377088513.1">
    <property type="nucleotide sequence ID" value="NZ_JBHSJL010000014.1"/>
</dbReference>
<keyword evidence="3" id="KW-1185">Reference proteome</keyword>
<evidence type="ECO:0008006" key="4">
    <source>
        <dbReference type="Google" id="ProtNLM"/>
    </source>
</evidence>
<evidence type="ECO:0000313" key="3">
    <source>
        <dbReference type="Proteomes" id="UP001597389"/>
    </source>
</evidence>
<reference evidence="3" key="1">
    <citation type="journal article" date="2019" name="Int. J. Syst. Evol. Microbiol.">
        <title>The Global Catalogue of Microorganisms (GCM) 10K type strain sequencing project: providing services to taxonomists for standard genome sequencing and annotation.</title>
        <authorList>
            <consortium name="The Broad Institute Genomics Platform"/>
            <consortium name="The Broad Institute Genome Sequencing Center for Infectious Disease"/>
            <person name="Wu L."/>
            <person name="Ma J."/>
        </authorList>
    </citation>
    <scope>NUCLEOTIDE SEQUENCE [LARGE SCALE GENOMIC DNA]</scope>
    <source>
        <strain evidence="3">CCUG 57942</strain>
    </source>
</reference>
<name>A0ABW4ZB85_9BACT</name>
<dbReference type="Gene3D" id="2.40.10.10">
    <property type="entry name" value="Trypsin-like serine proteases"/>
    <property type="match status" value="1"/>
</dbReference>
<dbReference type="InterPro" id="IPR009003">
    <property type="entry name" value="Peptidase_S1_PA"/>
</dbReference>
<feature type="chain" id="PRO_5045694115" description="Serine protease" evidence="1">
    <location>
        <begin position="27"/>
        <end position="260"/>
    </location>
</feature>
<feature type="signal peptide" evidence="1">
    <location>
        <begin position="1"/>
        <end position="26"/>
    </location>
</feature>
<gene>
    <name evidence="2" type="ORF">ACFSW8_10075</name>
</gene>
<organism evidence="2 3">
    <name type="scientific">Rubritalea tangerina</name>
    <dbReference type="NCBI Taxonomy" id="430798"/>
    <lineage>
        <taxon>Bacteria</taxon>
        <taxon>Pseudomonadati</taxon>
        <taxon>Verrucomicrobiota</taxon>
        <taxon>Verrucomicrobiia</taxon>
        <taxon>Verrucomicrobiales</taxon>
        <taxon>Rubritaleaceae</taxon>
        <taxon>Rubritalea</taxon>
    </lineage>
</organism>
<dbReference type="SUPFAM" id="SSF50494">
    <property type="entry name" value="Trypsin-like serine proteases"/>
    <property type="match status" value="1"/>
</dbReference>
<comment type="caution">
    <text evidence="2">The sequence shown here is derived from an EMBL/GenBank/DDBJ whole genome shotgun (WGS) entry which is preliminary data.</text>
</comment>
<dbReference type="InterPro" id="IPR043504">
    <property type="entry name" value="Peptidase_S1_PA_chymotrypsin"/>
</dbReference>
<keyword evidence="1" id="KW-0732">Signal</keyword>
<dbReference type="Proteomes" id="UP001597389">
    <property type="component" value="Unassembled WGS sequence"/>
</dbReference>